<feature type="region of interest" description="Disordered" evidence="1">
    <location>
        <begin position="663"/>
        <end position="682"/>
    </location>
</feature>
<evidence type="ECO:0000313" key="4">
    <source>
        <dbReference type="Proteomes" id="UP001151760"/>
    </source>
</evidence>
<organism evidence="3 4">
    <name type="scientific">Tanacetum coccineum</name>
    <dbReference type="NCBI Taxonomy" id="301880"/>
    <lineage>
        <taxon>Eukaryota</taxon>
        <taxon>Viridiplantae</taxon>
        <taxon>Streptophyta</taxon>
        <taxon>Embryophyta</taxon>
        <taxon>Tracheophyta</taxon>
        <taxon>Spermatophyta</taxon>
        <taxon>Magnoliopsida</taxon>
        <taxon>eudicotyledons</taxon>
        <taxon>Gunneridae</taxon>
        <taxon>Pentapetalae</taxon>
        <taxon>asterids</taxon>
        <taxon>campanulids</taxon>
        <taxon>Asterales</taxon>
        <taxon>Asteraceae</taxon>
        <taxon>Asteroideae</taxon>
        <taxon>Anthemideae</taxon>
        <taxon>Anthemidinae</taxon>
        <taxon>Tanacetum</taxon>
    </lineage>
</organism>
<protein>
    <submittedName>
        <fullName evidence="3">Ribonuclease H-like domain-containing protein</fullName>
    </submittedName>
</protein>
<dbReference type="InterPro" id="IPR013103">
    <property type="entry name" value="RVT_2"/>
</dbReference>
<comment type="caution">
    <text evidence="3">The sequence shown here is derived from an EMBL/GenBank/DDBJ whole genome shotgun (WGS) entry which is preliminary data.</text>
</comment>
<evidence type="ECO:0000259" key="2">
    <source>
        <dbReference type="Pfam" id="PF07727"/>
    </source>
</evidence>
<dbReference type="CDD" id="cd09272">
    <property type="entry name" value="RNase_HI_RT_Ty1"/>
    <property type="match status" value="1"/>
</dbReference>
<feature type="region of interest" description="Disordered" evidence="1">
    <location>
        <begin position="418"/>
        <end position="453"/>
    </location>
</feature>
<proteinExistence type="predicted"/>
<reference evidence="3" key="1">
    <citation type="journal article" date="2022" name="Int. J. Mol. Sci.">
        <title>Draft Genome of Tanacetum Coccineum: Genomic Comparison of Closely Related Tanacetum-Family Plants.</title>
        <authorList>
            <person name="Yamashiro T."/>
            <person name="Shiraishi A."/>
            <person name="Nakayama K."/>
            <person name="Satake H."/>
        </authorList>
    </citation>
    <scope>NUCLEOTIDE SEQUENCE</scope>
</reference>
<feature type="compositionally biased region" description="Polar residues" evidence="1">
    <location>
        <begin position="665"/>
        <end position="682"/>
    </location>
</feature>
<dbReference type="PANTHER" id="PTHR11439:SF524">
    <property type="entry name" value="RNA-DIRECTED DNA POLYMERASE, PROTEIN KINASE RLK-PELLE-DLSV FAMILY"/>
    <property type="match status" value="1"/>
</dbReference>
<dbReference type="Proteomes" id="UP001151760">
    <property type="component" value="Unassembled WGS sequence"/>
</dbReference>
<dbReference type="SUPFAM" id="SSF56672">
    <property type="entry name" value="DNA/RNA polymerases"/>
    <property type="match status" value="1"/>
</dbReference>
<gene>
    <name evidence="3" type="ORF">Tco_1078417</name>
</gene>
<name>A0ABQ5HQE7_9ASTR</name>
<dbReference type="Pfam" id="PF07727">
    <property type="entry name" value="RVT_2"/>
    <property type="match status" value="1"/>
</dbReference>
<feature type="domain" description="Reverse transcriptase Ty1/copia-type" evidence="2">
    <location>
        <begin position="103"/>
        <end position="180"/>
    </location>
</feature>
<dbReference type="EMBL" id="BQNB010019836">
    <property type="protein sequence ID" value="GJT89572.1"/>
    <property type="molecule type" value="Genomic_DNA"/>
</dbReference>
<sequence>MLIPPLSSTHEPTIPSSTPNTHITSPAATAHGNALTTNTHHMVTRAKANKAMVDEYNALISNKTWALVPRPANVNIVRSMWLFKHKFNADGSLSRGLDVAYLLLYVDDIILTASSTALLQRIITLLHSEFAMTDIGSLNYFLGISAQRSKSGLFLSQSKFAEEILKRARMQHCNLCKTPICLYIHDPRDPYFTALKRILRYVRGTIDHGLQLYVSSTSQLTAYTDADWAGCPVTRRSTSGYCVFLSDNLLSWSVKRHVTLSHFSAEAEYRGVANVVAETVWIRNLLLELHTPLFTATLVYCDNVSAVYLSTNPVQISILNTSRLIFILFENMLLPVSSWKRSHMIALNANNKMKMITREFIEPRMDSKLRALWERNNHMLISWILNTIGESMERRIKGKGGKAKKGIAPKSATSTILNNYSNRYNPPNNHNHPKHNLPNTPNSRFTPQRPAQTGFKRRIIFRKGVYCGNYGKEGHLEEECYKIVGYLIGHPLYRKVQPAKQFKATKAVNMIMTQDQSPQDKPSTSGEAAPPSKDHVLARMDQLHNQLNPVLLMLQKNGSHGIFSSISTNLPKLTVTLITCLQVAWIIDSGAIDHICIALKLMHNIYKCKTPIIVTLPNDKTERVITIGSVTINKYVTLHNDQNKRIALGSLCYGLYFLSSPPKVSATTPTILHSSSKSQLWH</sequence>
<dbReference type="PANTHER" id="PTHR11439">
    <property type="entry name" value="GAG-POL-RELATED RETROTRANSPOSON"/>
    <property type="match status" value="1"/>
</dbReference>
<reference evidence="3" key="2">
    <citation type="submission" date="2022-01" db="EMBL/GenBank/DDBJ databases">
        <authorList>
            <person name="Yamashiro T."/>
            <person name="Shiraishi A."/>
            <person name="Satake H."/>
            <person name="Nakayama K."/>
        </authorList>
    </citation>
    <scope>NUCLEOTIDE SEQUENCE</scope>
</reference>
<feature type="compositionally biased region" description="Low complexity" evidence="1">
    <location>
        <begin position="418"/>
        <end position="442"/>
    </location>
</feature>
<evidence type="ECO:0000313" key="3">
    <source>
        <dbReference type="EMBL" id="GJT89572.1"/>
    </source>
</evidence>
<accession>A0ABQ5HQE7</accession>
<feature type="region of interest" description="Disordered" evidence="1">
    <location>
        <begin position="1"/>
        <end position="26"/>
    </location>
</feature>
<keyword evidence="4" id="KW-1185">Reference proteome</keyword>
<dbReference type="InterPro" id="IPR043502">
    <property type="entry name" value="DNA/RNA_pol_sf"/>
</dbReference>
<evidence type="ECO:0000256" key="1">
    <source>
        <dbReference type="SAM" id="MobiDB-lite"/>
    </source>
</evidence>